<feature type="compositionally biased region" description="Polar residues" evidence="1">
    <location>
        <begin position="1"/>
        <end position="13"/>
    </location>
</feature>
<dbReference type="OMA" id="HEGHRPG"/>
<dbReference type="AlphaFoldDB" id="U4LBC7"/>
<proteinExistence type="predicted"/>
<evidence type="ECO:0000313" key="2">
    <source>
        <dbReference type="EMBL" id="CCX17125.1"/>
    </source>
</evidence>
<feature type="region of interest" description="Disordered" evidence="1">
    <location>
        <begin position="1"/>
        <end position="25"/>
    </location>
</feature>
<protein>
    <submittedName>
        <fullName evidence="2">Uncharacterized protein</fullName>
    </submittedName>
</protein>
<evidence type="ECO:0000313" key="3">
    <source>
        <dbReference type="Proteomes" id="UP000018144"/>
    </source>
</evidence>
<keyword evidence="3" id="KW-1185">Reference proteome</keyword>
<dbReference type="eggNOG" id="ENOG502SY31">
    <property type="taxonomic scope" value="Eukaryota"/>
</dbReference>
<dbReference type="Proteomes" id="UP000018144">
    <property type="component" value="Unassembled WGS sequence"/>
</dbReference>
<sequence length="141" mass="15080">MILNLPSTPSEFGSESGPPTPMSCISTIAIKDGHEGHRPGFDGAAERISRLSALSAGGYFDVNKRPDTPSSDADELRKKRMDTAADSPASSVTTESAREQRKEARMIDGMTYDDDVVDTTDRSPMVAGTPVEGMSTVELNK</sequence>
<feature type="compositionally biased region" description="Basic and acidic residues" evidence="1">
    <location>
        <begin position="96"/>
        <end position="106"/>
    </location>
</feature>
<name>U4LBC7_PYROM</name>
<organism evidence="2 3">
    <name type="scientific">Pyronema omphalodes (strain CBS 100304)</name>
    <name type="common">Pyronema confluens</name>
    <dbReference type="NCBI Taxonomy" id="1076935"/>
    <lineage>
        <taxon>Eukaryota</taxon>
        <taxon>Fungi</taxon>
        <taxon>Dikarya</taxon>
        <taxon>Ascomycota</taxon>
        <taxon>Pezizomycotina</taxon>
        <taxon>Pezizomycetes</taxon>
        <taxon>Pezizales</taxon>
        <taxon>Pyronemataceae</taxon>
        <taxon>Pyronema</taxon>
    </lineage>
</organism>
<evidence type="ECO:0000256" key="1">
    <source>
        <dbReference type="SAM" id="MobiDB-lite"/>
    </source>
</evidence>
<accession>U4LBC7</accession>
<gene>
    <name evidence="2" type="ORF">PCON_04055</name>
</gene>
<dbReference type="OrthoDB" id="5367079at2759"/>
<dbReference type="EMBL" id="HF936576">
    <property type="protein sequence ID" value="CCX17125.1"/>
    <property type="molecule type" value="Genomic_DNA"/>
</dbReference>
<reference evidence="2 3" key="1">
    <citation type="journal article" date="2013" name="PLoS Genet.">
        <title>The genome and development-dependent transcriptomes of Pyronema confluens: a window into fungal evolution.</title>
        <authorList>
            <person name="Traeger S."/>
            <person name="Altegoer F."/>
            <person name="Freitag M."/>
            <person name="Gabaldon T."/>
            <person name="Kempken F."/>
            <person name="Kumar A."/>
            <person name="Marcet-Houben M."/>
            <person name="Poggeler S."/>
            <person name="Stajich J.E."/>
            <person name="Nowrousian M."/>
        </authorList>
    </citation>
    <scope>NUCLEOTIDE SEQUENCE [LARGE SCALE GENOMIC DNA]</scope>
    <source>
        <strain evidence="3">CBS 100304</strain>
        <tissue evidence="2">Vegetative mycelium</tissue>
    </source>
</reference>
<feature type="region of interest" description="Disordered" evidence="1">
    <location>
        <begin position="56"/>
        <end position="141"/>
    </location>
</feature>
<feature type="compositionally biased region" description="Basic and acidic residues" evidence="1">
    <location>
        <begin position="74"/>
        <end position="83"/>
    </location>
</feature>